<proteinExistence type="predicted"/>
<dbReference type="EMBL" id="JADEWN010000005">
    <property type="protein sequence ID" value="MBE9189380.1"/>
    <property type="molecule type" value="Genomic_DNA"/>
</dbReference>
<accession>A0ABR9UMX1</accession>
<evidence type="ECO:0000313" key="1">
    <source>
        <dbReference type="EMBL" id="MBE9189380.1"/>
    </source>
</evidence>
<sequence length="303" mass="35449">MDQEARIRELFGDKDLKYLKNKNRGGSNNTKGNTYENYFAVYRIALLSPEVLEEHKEIQISSQVLAFVDDLIIEYVNENIIWHYQLKNSSDITWDKGKKTNQSIADDFHKQYQLNKSQSKESELHLVVSYQYLLDKLKADIPTSLEQYSRVIYFPYEDSLEEVLKKEDSFRHAIEYLCAFDNPDPDKIECVASVLLGAWTSSTKSNSVKDILKKAQASTPSFIRSFSKEWQLDPEVENILSKIEDFQYNLTKGFLHWKYKDGLDLGTFPYSCDTEQFRKFQQCIKKRKPTCFDELEEFLPASI</sequence>
<dbReference type="Proteomes" id="UP000651156">
    <property type="component" value="Unassembled WGS sequence"/>
</dbReference>
<protein>
    <submittedName>
        <fullName evidence="1">Uncharacterized protein</fullName>
    </submittedName>
</protein>
<dbReference type="RefSeq" id="WP_099699874.1">
    <property type="nucleotide sequence ID" value="NZ_CAWPMZ010000096.1"/>
</dbReference>
<reference evidence="1 2" key="1">
    <citation type="submission" date="2020-10" db="EMBL/GenBank/DDBJ databases">
        <authorList>
            <person name="Castelo-Branco R."/>
            <person name="Eusebio N."/>
            <person name="Adriana R."/>
            <person name="Vieira A."/>
            <person name="Brugerolle De Fraissinette N."/>
            <person name="Rezende De Castro R."/>
            <person name="Schneider M.P."/>
            <person name="Vasconcelos V."/>
            <person name="Leao P.N."/>
        </authorList>
    </citation>
    <scope>NUCLEOTIDE SEQUENCE [LARGE SCALE GENOMIC DNA]</scope>
    <source>
        <strain evidence="1 2">LEGE 06123</strain>
    </source>
</reference>
<evidence type="ECO:0000313" key="2">
    <source>
        <dbReference type="Proteomes" id="UP000651156"/>
    </source>
</evidence>
<gene>
    <name evidence="1" type="ORF">IQ230_03170</name>
</gene>
<name>A0ABR9UMX1_9CHRO</name>
<keyword evidence="2" id="KW-1185">Reference proteome</keyword>
<organism evidence="1 2">
    <name type="scientific">Gloeocapsopsis crepidinum LEGE 06123</name>
    <dbReference type="NCBI Taxonomy" id="588587"/>
    <lineage>
        <taxon>Bacteria</taxon>
        <taxon>Bacillati</taxon>
        <taxon>Cyanobacteriota</taxon>
        <taxon>Cyanophyceae</taxon>
        <taxon>Oscillatoriophycideae</taxon>
        <taxon>Chroococcales</taxon>
        <taxon>Chroococcaceae</taxon>
        <taxon>Gloeocapsopsis</taxon>
    </lineage>
</organism>
<comment type="caution">
    <text evidence="1">The sequence shown here is derived from an EMBL/GenBank/DDBJ whole genome shotgun (WGS) entry which is preliminary data.</text>
</comment>